<evidence type="ECO:0000313" key="1">
    <source>
        <dbReference type="EMBL" id="CAI9957197.1"/>
    </source>
</evidence>
<proteinExistence type="predicted"/>
<protein>
    <submittedName>
        <fullName evidence="2">Hypothetical_protein</fullName>
    </submittedName>
</protein>
<sequence>MMLFCLVNNSDKHVNFFSGDRQTTLLSQTFNSTRFLRGLRASKYTKLQDYKFNLVSFVKNQIEEISTLLQLIFNSSKLTRDFITSILTKSQNANDNLVSLVKY</sequence>
<accession>A0AA86QNG0</accession>
<keyword evidence="3" id="KW-1185">Reference proteome</keyword>
<evidence type="ECO:0000313" key="3">
    <source>
        <dbReference type="Proteomes" id="UP001642409"/>
    </source>
</evidence>
<gene>
    <name evidence="2" type="ORF">HINF_LOCUS23463</name>
    <name evidence="1" type="ORF">HINF_LOCUS44842</name>
</gene>
<evidence type="ECO:0000313" key="2">
    <source>
        <dbReference type="EMBL" id="CAL6012771.1"/>
    </source>
</evidence>
<reference evidence="1" key="1">
    <citation type="submission" date="2023-06" db="EMBL/GenBank/DDBJ databases">
        <authorList>
            <person name="Kurt Z."/>
        </authorList>
    </citation>
    <scope>NUCLEOTIDE SEQUENCE</scope>
</reference>
<comment type="caution">
    <text evidence="1">The sequence shown here is derived from an EMBL/GenBank/DDBJ whole genome shotgun (WGS) entry which is preliminary data.</text>
</comment>
<dbReference type="EMBL" id="CATOUU010000884">
    <property type="protein sequence ID" value="CAI9957197.1"/>
    <property type="molecule type" value="Genomic_DNA"/>
</dbReference>
<reference evidence="2 3" key="2">
    <citation type="submission" date="2024-07" db="EMBL/GenBank/DDBJ databases">
        <authorList>
            <person name="Akdeniz Z."/>
        </authorList>
    </citation>
    <scope>NUCLEOTIDE SEQUENCE [LARGE SCALE GENOMIC DNA]</scope>
</reference>
<dbReference type="AlphaFoldDB" id="A0AA86QNG0"/>
<dbReference type="EMBL" id="CAXDID020000067">
    <property type="protein sequence ID" value="CAL6012771.1"/>
    <property type="molecule type" value="Genomic_DNA"/>
</dbReference>
<name>A0AA86QNG0_9EUKA</name>
<organism evidence="1">
    <name type="scientific">Hexamita inflata</name>
    <dbReference type="NCBI Taxonomy" id="28002"/>
    <lineage>
        <taxon>Eukaryota</taxon>
        <taxon>Metamonada</taxon>
        <taxon>Diplomonadida</taxon>
        <taxon>Hexamitidae</taxon>
        <taxon>Hexamitinae</taxon>
        <taxon>Hexamita</taxon>
    </lineage>
</organism>
<dbReference type="Proteomes" id="UP001642409">
    <property type="component" value="Unassembled WGS sequence"/>
</dbReference>